<comment type="caution">
    <text evidence="3">The sequence shown here is derived from an EMBL/GenBank/DDBJ whole genome shotgun (WGS) entry which is preliminary data.</text>
</comment>
<dbReference type="AlphaFoldDB" id="A0A5M6IXN6"/>
<keyword evidence="4" id="KW-1185">Reference proteome</keyword>
<evidence type="ECO:0000313" key="4">
    <source>
        <dbReference type="Proteomes" id="UP000325255"/>
    </source>
</evidence>
<dbReference type="GO" id="GO:0002098">
    <property type="term" value="P:tRNA wobble uridine modification"/>
    <property type="evidence" value="ECO:0007669"/>
    <property type="project" value="TreeGrafter"/>
</dbReference>
<dbReference type="InterPro" id="IPR027417">
    <property type="entry name" value="P-loop_NTPase"/>
</dbReference>
<feature type="transmembrane region" description="Helical" evidence="1">
    <location>
        <begin position="209"/>
        <end position="230"/>
    </location>
</feature>
<dbReference type="Proteomes" id="UP000325255">
    <property type="component" value="Unassembled WGS sequence"/>
</dbReference>
<keyword evidence="1" id="KW-1133">Transmembrane helix</keyword>
<dbReference type="PANTHER" id="PTHR42714:SF2">
    <property type="entry name" value="TRNA MODIFICATION GTPASE GTPBP3, MITOCHONDRIAL"/>
    <property type="match status" value="1"/>
</dbReference>
<dbReference type="PANTHER" id="PTHR42714">
    <property type="entry name" value="TRNA MODIFICATION GTPASE GTPBP3"/>
    <property type="match status" value="1"/>
</dbReference>
<keyword evidence="1" id="KW-0472">Membrane</keyword>
<feature type="transmembrane region" description="Helical" evidence="1">
    <location>
        <begin position="99"/>
        <end position="116"/>
    </location>
</feature>
<accession>A0A5M6IXN6</accession>
<protein>
    <submittedName>
        <fullName evidence="3">GTP-binding protein HSR1</fullName>
    </submittedName>
</protein>
<dbReference type="OrthoDB" id="238366at2"/>
<evidence type="ECO:0000259" key="2">
    <source>
        <dbReference type="Pfam" id="PF01926"/>
    </source>
</evidence>
<feature type="transmembrane region" description="Helical" evidence="1">
    <location>
        <begin position="71"/>
        <end position="93"/>
    </location>
</feature>
<dbReference type="Gene3D" id="3.40.50.300">
    <property type="entry name" value="P-loop containing nucleotide triphosphate hydrolases"/>
    <property type="match status" value="1"/>
</dbReference>
<dbReference type="Pfam" id="PF01926">
    <property type="entry name" value="MMR_HSR1"/>
    <property type="match status" value="1"/>
</dbReference>
<dbReference type="GO" id="GO:0030488">
    <property type="term" value="P:tRNA methylation"/>
    <property type="evidence" value="ECO:0007669"/>
    <property type="project" value="TreeGrafter"/>
</dbReference>
<evidence type="ECO:0000313" key="3">
    <source>
        <dbReference type="EMBL" id="KAA5613031.1"/>
    </source>
</evidence>
<dbReference type="InterPro" id="IPR006073">
    <property type="entry name" value="GTP-bd"/>
</dbReference>
<feature type="domain" description="G" evidence="2">
    <location>
        <begin position="328"/>
        <end position="425"/>
    </location>
</feature>
<keyword evidence="1" id="KW-0812">Transmembrane</keyword>
<name>A0A5M6IXN6_9PROT</name>
<dbReference type="SUPFAM" id="SSF52540">
    <property type="entry name" value="P-loop containing nucleoside triphosphate hydrolases"/>
    <property type="match status" value="1"/>
</dbReference>
<reference evidence="3 4" key="1">
    <citation type="submission" date="2019-09" db="EMBL/GenBank/DDBJ databases">
        <title>Genome sequence of Rhodovastum atsumiense, a diverse member of the Acetobacteraceae family of non-sulfur purple photosynthetic bacteria.</title>
        <authorList>
            <person name="Meyer T."/>
            <person name="Kyndt J."/>
        </authorList>
    </citation>
    <scope>NUCLEOTIDE SEQUENCE [LARGE SCALE GENOMIC DNA]</scope>
    <source>
        <strain evidence="3 4">DSM 21279</strain>
    </source>
</reference>
<organism evidence="3 4">
    <name type="scientific">Rhodovastum atsumiense</name>
    <dbReference type="NCBI Taxonomy" id="504468"/>
    <lineage>
        <taxon>Bacteria</taxon>
        <taxon>Pseudomonadati</taxon>
        <taxon>Pseudomonadota</taxon>
        <taxon>Alphaproteobacteria</taxon>
        <taxon>Acetobacterales</taxon>
        <taxon>Acetobacteraceae</taxon>
        <taxon>Rhodovastum</taxon>
    </lineage>
</organism>
<sequence>MRWAAPPVSTCAISRPVAPPPRTRSALPSRWRCRKAGPGAEGPPVTEAESGKFRTRLRLVWRGLVANWREVAVAFCLVVPQVVLLVLGLLWLFSHGVMLVWLGFAAACAGVAALLLRRLRAGDVLPAPPPPHPDSAWGPRERAAWEKVQDFITRTPAFSEDTDAARASVTALVEEIARHYGPDAAEPLARFTVPEALLLAERTARRLRVALLQAVPFSHAVTVSTALWWYRRRGLIDLAAKAYDVYRVFRPVVNPLSAVFGELREHVTQDVMAFGAERLRRTITRLVLEETGRGAIDLYSGRLRIDEAKFEAARAGTETTAPPPGPPRILLAGQVNAGKSSLANALAGELRAVATPVPGPEAALVLDVAAAGRPTLRLVDAPGLRGEPGEAEALASLAAQADLVLWVSAANSAARHIDTQALAALRATLAQDRALDPPPLLLAVPHIDRLPPFAEWAPPYDIARPATPKARRIHDAVAAIGADLAIAEADIVPVCLDARKGLYNVDLVWALIAARLEQAQTRQLQRAFAESRQGLDLAQVLRQATTAGRALFSALR</sequence>
<gene>
    <name evidence="3" type="ORF">F1189_06625</name>
</gene>
<dbReference type="CDD" id="cd00882">
    <property type="entry name" value="Ras_like_GTPase"/>
    <property type="match status" value="1"/>
</dbReference>
<dbReference type="GO" id="GO:0005829">
    <property type="term" value="C:cytosol"/>
    <property type="evidence" value="ECO:0007669"/>
    <property type="project" value="TreeGrafter"/>
</dbReference>
<proteinExistence type="predicted"/>
<dbReference type="EMBL" id="VWPK01000008">
    <property type="protein sequence ID" value="KAA5613031.1"/>
    <property type="molecule type" value="Genomic_DNA"/>
</dbReference>
<evidence type="ECO:0000256" key="1">
    <source>
        <dbReference type="SAM" id="Phobius"/>
    </source>
</evidence>
<dbReference type="GO" id="GO:0005525">
    <property type="term" value="F:GTP binding"/>
    <property type="evidence" value="ECO:0007669"/>
    <property type="project" value="InterPro"/>
</dbReference>